<evidence type="ECO:0000313" key="15">
    <source>
        <dbReference type="Proteomes" id="UP000827721"/>
    </source>
</evidence>
<evidence type="ECO:0000256" key="4">
    <source>
        <dbReference type="ARBA" id="ARBA00022771"/>
    </source>
</evidence>
<dbReference type="InterPro" id="IPR007308">
    <property type="entry name" value="Rtr1/RPAP2_dom"/>
</dbReference>
<comment type="subcellular location">
    <subcellularLocation>
        <location evidence="1 12">Nucleus</location>
    </subcellularLocation>
</comment>
<dbReference type="InterPro" id="IPR039693">
    <property type="entry name" value="Rtr1/RPAP2"/>
</dbReference>
<evidence type="ECO:0000256" key="6">
    <source>
        <dbReference type="ARBA" id="ARBA00022833"/>
    </source>
</evidence>
<dbReference type="Proteomes" id="UP000827721">
    <property type="component" value="Unassembled WGS sequence"/>
</dbReference>
<dbReference type="EMBL" id="JAFEMO010000003">
    <property type="protein sequence ID" value="KAH7573398.1"/>
    <property type="molecule type" value="Genomic_DNA"/>
</dbReference>
<evidence type="ECO:0000256" key="12">
    <source>
        <dbReference type="RuleBase" id="RU367080"/>
    </source>
</evidence>
<dbReference type="PANTHER" id="PTHR14732">
    <property type="entry name" value="RNA POLYMERASE II SUBUNIT B1 CTD PHOSPHATASE RPAP2-RELATED"/>
    <property type="match status" value="1"/>
</dbReference>
<evidence type="ECO:0000256" key="9">
    <source>
        <dbReference type="ARBA" id="ARBA00047761"/>
    </source>
</evidence>
<comment type="catalytic activity">
    <reaction evidence="10 12">
        <text>O-phospho-L-threonyl-[protein] + H2O = L-threonyl-[protein] + phosphate</text>
        <dbReference type="Rhea" id="RHEA:47004"/>
        <dbReference type="Rhea" id="RHEA-COMP:11060"/>
        <dbReference type="Rhea" id="RHEA-COMP:11605"/>
        <dbReference type="ChEBI" id="CHEBI:15377"/>
        <dbReference type="ChEBI" id="CHEBI:30013"/>
        <dbReference type="ChEBI" id="CHEBI:43474"/>
        <dbReference type="ChEBI" id="CHEBI:61977"/>
        <dbReference type="EC" id="3.1.3.16"/>
    </reaction>
</comment>
<comment type="caution">
    <text evidence="14">The sequence shown here is derived from an EMBL/GenBank/DDBJ whole genome shotgun (WGS) entry which is preliminary data.</text>
</comment>
<evidence type="ECO:0000256" key="1">
    <source>
        <dbReference type="ARBA" id="ARBA00004123"/>
    </source>
</evidence>
<keyword evidence="15" id="KW-1185">Reference proteome</keyword>
<evidence type="ECO:0000313" key="14">
    <source>
        <dbReference type="EMBL" id="KAH7573398.1"/>
    </source>
</evidence>
<accession>A0ABQ8IA49</accession>
<evidence type="ECO:0000259" key="13">
    <source>
        <dbReference type="PROSITE" id="PS51479"/>
    </source>
</evidence>
<comment type="catalytic activity">
    <reaction evidence="9 12">
        <text>O-phospho-L-seryl-[protein] + H2O = L-seryl-[protein] + phosphate</text>
        <dbReference type="Rhea" id="RHEA:20629"/>
        <dbReference type="Rhea" id="RHEA-COMP:9863"/>
        <dbReference type="Rhea" id="RHEA-COMP:11604"/>
        <dbReference type="ChEBI" id="CHEBI:15377"/>
        <dbReference type="ChEBI" id="CHEBI:29999"/>
        <dbReference type="ChEBI" id="CHEBI:43474"/>
        <dbReference type="ChEBI" id="CHEBI:83421"/>
        <dbReference type="EC" id="3.1.3.16"/>
    </reaction>
</comment>
<proteinExistence type="inferred from homology"/>
<dbReference type="InterPro" id="IPR038534">
    <property type="entry name" value="Rtr1/RPAP2_sf"/>
</dbReference>
<evidence type="ECO:0000256" key="2">
    <source>
        <dbReference type="ARBA" id="ARBA00005676"/>
    </source>
</evidence>
<evidence type="ECO:0000256" key="10">
    <source>
        <dbReference type="ARBA" id="ARBA00048336"/>
    </source>
</evidence>
<evidence type="ECO:0000256" key="7">
    <source>
        <dbReference type="ARBA" id="ARBA00022912"/>
    </source>
</evidence>
<evidence type="ECO:0000256" key="11">
    <source>
        <dbReference type="PROSITE-ProRule" id="PRU00812"/>
    </source>
</evidence>
<comment type="function">
    <text evidence="12">Putative RNA polymerase II subunit B1 C-terminal domain (CTD) phosphatase involved in RNA polymerase II transcription regulation.</text>
</comment>
<gene>
    <name evidence="14" type="ORF">JRO89_XS03G0141200</name>
</gene>
<keyword evidence="3 12" id="KW-0479">Metal-binding</keyword>
<dbReference type="Gene3D" id="1.25.40.820">
    <property type="match status" value="1"/>
</dbReference>
<keyword evidence="8 12" id="KW-0539">Nucleus</keyword>
<evidence type="ECO:0000256" key="5">
    <source>
        <dbReference type="ARBA" id="ARBA00022801"/>
    </source>
</evidence>
<feature type="domain" description="RTR1-type" evidence="13">
    <location>
        <begin position="29"/>
        <end position="134"/>
    </location>
</feature>
<dbReference type="Pfam" id="PF04181">
    <property type="entry name" value="RPAP2_Rtr1"/>
    <property type="match status" value="1"/>
</dbReference>
<reference evidence="14 15" key="1">
    <citation type="submission" date="2021-02" db="EMBL/GenBank/DDBJ databases">
        <title>Plant Genome Project.</title>
        <authorList>
            <person name="Zhang R.-G."/>
        </authorList>
    </citation>
    <scope>NUCLEOTIDE SEQUENCE [LARGE SCALE GENOMIC DNA]</scope>
    <source>
        <tissue evidence="14">Leaves</tissue>
    </source>
</reference>
<sequence length="134" mass="14879">MAVKAVNDAIHRLQLSLLEGIRNEKQLLAVRSLMSQRDYEDTMTERSIVNLCSYQLCSNSLSSSNSWLRKGQYRISLKEHKLVTWIANGNLLSIWDVPLDVAYFAPVAATTTDMVFACCLGKEVAANGGSPSLR</sequence>
<organism evidence="14 15">
    <name type="scientific">Xanthoceras sorbifolium</name>
    <dbReference type="NCBI Taxonomy" id="99658"/>
    <lineage>
        <taxon>Eukaryota</taxon>
        <taxon>Viridiplantae</taxon>
        <taxon>Streptophyta</taxon>
        <taxon>Embryophyta</taxon>
        <taxon>Tracheophyta</taxon>
        <taxon>Spermatophyta</taxon>
        <taxon>Magnoliopsida</taxon>
        <taxon>eudicotyledons</taxon>
        <taxon>Gunneridae</taxon>
        <taxon>Pentapetalae</taxon>
        <taxon>rosids</taxon>
        <taxon>malvids</taxon>
        <taxon>Sapindales</taxon>
        <taxon>Sapindaceae</taxon>
        <taxon>Xanthoceroideae</taxon>
        <taxon>Xanthoceras</taxon>
    </lineage>
</organism>
<dbReference type="PROSITE" id="PS51479">
    <property type="entry name" value="ZF_RTR1"/>
    <property type="match status" value="1"/>
</dbReference>
<evidence type="ECO:0000256" key="8">
    <source>
        <dbReference type="ARBA" id="ARBA00023242"/>
    </source>
</evidence>
<name>A0ABQ8IA49_9ROSI</name>
<dbReference type="PANTHER" id="PTHR14732:SF0">
    <property type="entry name" value="RNA POLYMERASE II SUBUNIT B1 CTD PHOSPHATASE RPAP2-RELATED"/>
    <property type="match status" value="1"/>
</dbReference>
<keyword evidence="4 12" id="KW-0863">Zinc-finger</keyword>
<keyword evidence="5 12" id="KW-0378">Hydrolase</keyword>
<keyword evidence="6 12" id="KW-0862">Zinc</keyword>
<dbReference type="EC" id="3.1.3.16" evidence="12"/>
<comment type="similarity">
    <text evidence="2 11 12">Belongs to the RPAP2 family.</text>
</comment>
<keyword evidence="7 12" id="KW-0904">Protein phosphatase</keyword>
<evidence type="ECO:0000256" key="3">
    <source>
        <dbReference type="ARBA" id="ARBA00022723"/>
    </source>
</evidence>
<protein>
    <recommendedName>
        <fullName evidence="12">RNA polymerase II subunit B1 CTD phosphatase RPAP2 homolog</fullName>
        <ecNumber evidence="12">3.1.3.16</ecNumber>
    </recommendedName>
</protein>